<reference evidence="1" key="2">
    <citation type="journal article" date="2015" name="Fish Shellfish Immunol.">
        <title>Early steps in the European eel (Anguilla anguilla)-Vibrio vulnificus interaction in the gills: Role of the RtxA13 toxin.</title>
        <authorList>
            <person name="Callol A."/>
            <person name="Pajuelo D."/>
            <person name="Ebbesson L."/>
            <person name="Teles M."/>
            <person name="MacKenzie S."/>
            <person name="Amaro C."/>
        </authorList>
    </citation>
    <scope>NUCLEOTIDE SEQUENCE</scope>
</reference>
<protein>
    <submittedName>
        <fullName evidence="1">Uncharacterized protein</fullName>
    </submittedName>
</protein>
<dbReference type="AlphaFoldDB" id="A0A0E9R8S5"/>
<evidence type="ECO:0000313" key="1">
    <source>
        <dbReference type="EMBL" id="JAH25197.1"/>
    </source>
</evidence>
<accession>A0A0E9R8S5</accession>
<proteinExistence type="predicted"/>
<organism evidence="1">
    <name type="scientific">Anguilla anguilla</name>
    <name type="common">European freshwater eel</name>
    <name type="synonym">Muraena anguilla</name>
    <dbReference type="NCBI Taxonomy" id="7936"/>
    <lineage>
        <taxon>Eukaryota</taxon>
        <taxon>Metazoa</taxon>
        <taxon>Chordata</taxon>
        <taxon>Craniata</taxon>
        <taxon>Vertebrata</taxon>
        <taxon>Euteleostomi</taxon>
        <taxon>Actinopterygii</taxon>
        <taxon>Neopterygii</taxon>
        <taxon>Teleostei</taxon>
        <taxon>Anguilliformes</taxon>
        <taxon>Anguillidae</taxon>
        <taxon>Anguilla</taxon>
    </lineage>
</organism>
<dbReference type="EMBL" id="GBXM01083380">
    <property type="protein sequence ID" value="JAH25197.1"/>
    <property type="molecule type" value="Transcribed_RNA"/>
</dbReference>
<reference evidence="1" key="1">
    <citation type="submission" date="2014-11" db="EMBL/GenBank/DDBJ databases">
        <authorList>
            <person name="Amaro Gonzalez C."/>
        </authorList>
    </citation>
    <scope>NUCLEOTIDE SEQUENCE</scope>
</reference>
<sequence>MTKQMFCTRTSVQIHTPIVLTQIRVHTVPSSAIFCHANVKLLHNFTV</sequence>
<name>A0A0E9R8S5_ANGAN</name>